<proteinExistence type="predicted"/>
<organism evidence="1 2">
    <name type="scientific">Oidiodendron maius (strain Zn)</name>
    <dbReference type="NCBI Taxonomy" id="913774"/>
    <lineage>
        <taxon>Eukaryota</taxon>
        <taxon>Fungi</taxon>
        <taxon>Dikarya</taxon>
        <taxon>Ascomycota</taxon>
        <taxon>Pezizomycotina</taxon>
        <taxon>Leotiomycetes</taxon>
        <taxon>Leotiomycetes incertae sedis</taxon>
        <taxon>Myxotrichaceae</taxon>
        <taxon>Oidiodendron</taxon>
    </lineage>
</organism>
<protein>
    <submittedName>
        <fullName evidence="1">Uncharacterized protein</fullName>
    </submittedName>
</protein>
<sequence>MDRLGNVKLLLRRRHLRSEGVDVAITRSSTVKPRNPLGLYVTNIRQQRAAY</sequence>
<gene>
    <name evidence="1" type="ORF">OIDMADRAFT_21518</name>
</gene>
<accession>A0A0C3CUR6</accession>
<dbReference type="InParanoid" id="A0A0C3CUR6"/>
<reference evidence="1 2" key="1">
    <citation type="submission" date="2014-04" db="EMBL/GenBank/DDBJ databases">
        <authorList>
            <consortium name="DOE Joint Genome Institute"/>
            <person name="Kuo A."/>
            <person name="Martino E."/>
            <person name="Perotto S."/>
            <person name="Kohler A."/>
            <person name="Nagy L.G."/>
            <person name="Floudas D."/>
            <person name="Copeland A."/>
            <person name="Barry K.W."/>
            <person name="Cichocki N."/>
            <person name="Veneault-Fourrey C."/>
            <person name="LaButti K."/>
            <person name="Lindquist E.A."/>
            <person name="Lipzen A."/>
            <person name="Lundell T."/>
            <person name="Morin E."/>
            <person name="Murat C."/>
            <person name="Sun H."/>
            <person name="Tunlid A."/>
            <person name="Henrissat B."/>
            <person name="Grigoriev I.V."/>
            <person name="Hibbett D.S."/>
            <person name="Martin F."/>
            <person name="Nordberg H.P."/>
            <person name="Cantor M.N."/>
            <person name="Hua S.X."/>
        </authorList>
    </citation>
    <scope>NUCLEOTIDE SEQUENCE [LARGE SCALE GENOMIC DNA]</scope>
    <source>
        <strain evidence="1 2">Zn</strain>
    </source>
</reference>
<evidence type="ECO:0000313" key="1">
    <source>
        <dbReference type="EMBL" id="KIM93467.1"/>
    </source>
</evidence>
<name>A0A0C3CUR6_OIDMZ</name>
<dbReference type="AlphaFoldDB" id="A0A0C3CUR6"/>
<keyword evidence="2" id="KW-1185">Reference proteome</keyword>
<dbReference type="Proteomes" id="UP000054321">
    <property type="component" value="Unassembled WGS sequence"/>
</dbReference>
<dbReference type="EMBL" id="KN832895">
    <property type="protein sequence ID" value="KIM93467.1"/>
    <property type="molecule type" value="Genomic_DNA"/>
</dbReference>
<reference evidence="2" key="2">
    <citation type="submission" date="2015-01" db="EMBL/GenBank/DDBJ databases">
        <title>Evolutionary Origins and Diversification of the Mycorrhizal Mutualists.</title>
        <authorList>
            <consortium name="DOE Joint Genome Institute"/>
            <consortium name="Mycorrhizal Genomics Consortium"/>
            <person name="Kohler A."/>
            <person name="Kuo A."/>
            <person name="Nagy L.G."/>
            <person name="Floudas D."/>
            <person name="Copeland A."/>
            <person name="Barry K.W."/>
            <person name="Cichocki N."/>
            <person name="Veneault-Fourrey C."/>
            <person name="LaButti K."/>
            <person name="Lindquist E.A."/>
            <person name="Lipzen A."/>
            <person name="Lundell T."/>
            <person name="Morin E."/>
            <person name="Murat C."/>
            <person name="Riley R."/>
            <person name="Ohm R."/>
            <person name="Sun H."/>
            <person name="Tunlid A."/>
            <person name="Henrissat B."/>
            <person name="Grigoriev I.V."/>
            <person name="Hibbett D.S."/>
            <person name="Martin F."/>
        </authorList>
    </citation>
    <scope>NUCLEOTIDE SEQUENCE [LARGE SCALE GENOMIC DNA]</scope>
    <source>
        <strain evidence="2">Zn</strain>
    </source>
</reference>
<evidence type="ECO:0000313" key="2">
    <source>
        <dbReference type="Proteomes" id="UP000054321"/>
    </source>
</evidence>
<dbReference type="HOGENOM" id="CLU_3107006_0_0_1"/>